<dbReference type="Proteomes" id="UP000790787">
    <property type="component" value="Chromosome 7"/>
</dbReference>
<accession>A0AC58UU93</accession>
<evidence type="ECO:0000313" key="2">
    <source>
        <dbReference type="RefSeq" id="XP_075113071.1"/>
    </source>
</evidence>
<keyword evidence="1" id="KW-1185">Reference proteome</keyword>
<gene>
    <name evidence="2" type="primary">LOC107773676</name>
</gene>
<name>A0AC58UU93_TOBAC</name>
<proteinExistence type="predicted"/>
<evidence type="ECO:0000313" key="1">
    <source>
        <dbReference type="Proteomes" id="UP000790787"/>
    </source>
</evidence>
<dbReference type="RefSeq" id="XP_075113071.1">
    <property type="nucleotide sequence ID" value="XM_075256970.1"/>
</dbReference>
<sequence>MMLHVSRERKLMQKKARIHGTKSCYSYRYWQDTCLRRFDSAYDGKSEFASRMDIRVSSSGNNTNHQEIKLFVKQQPILSPHICSYTNTGIVSDLKEKLTPEQYKILGSTYFGSLLDMNRCEVQHQLFKLHGFVVRRKS</sequence>
<organism evidence="1 2">
    <name type="scientific">Nicotiana tabacum</name>
    <name type="common">Common tobacco</name>
    <dbReference type="NCBI Taxonomy" id="4097"/>
    <lineage>
        <taxon>Eukaryota</taxon>
        <taxon>Viridiplantae</taxon>
        <taxon>Streptophyta</taxon>
        <taxon>Embryophyta</taxon>
        <taxon>Tracheophyta</taxon>
        <taxon>Spermatophyta</taxon>
        <taxon>Magnoliopsida</taxon>
        <taxon>eudicotyledons</taxon>
        <taxon>Gunneridae</taxon>
        <taxon>Pentapetalae</taxon>
        <taxon>asterids</taxon>
        <taxon>lamiids</taxon>
        <taxon>Solanales</taxon>
        <taxon>Solanaceae</taxon>
        <taxon>Nicotianoideae</taxon>
        <taxon>Nicotianeae</taxon>
        <taxon>Nicotiana</taxon>
    </lineage>
</organism>
<protein>
    <submittedName>
        <fullName evidence="2">Uncharacterized protein LOC107773676 isoform X1</fullName>
    </submittedName>
</protein>
<reference evidence="1" key="1">
    <citation type="journal article" date="2014" name="Nat. Commun.">
        <title>The tobacco genome sequence and its comparison with those of tomato and potato.</title>
        <authorList>
            <person name="Sierro N."/>
            <person name="Battey J.N."/>
            <person name="Ouadi S."/>
            <person name="Bakaher N."/>
            <person name="Bovet L."/>
            <person name="Willig A."/>
            <person name="Goepfert S."/>
            <person name="Peitsch M.C."/>
            <person name="Ivanov N.V."/>
        </authorList>
    </citation>
    <scope>NUCLEOTIDE SEQUENCE [LARGE SCALE GENOMIC DNA]</scope>
</reference>
<reference evidence="2" key="2">
    <citation type="submission" date="2025-08" db="UniProtKB">
        <authorList>
            <consortium name="RefSeq"/>
        </authorList>
    </citation>
    <scope>IDENTIFICATION</scope>
    <source>
        <tissue evidence="2">Leaf</tissue>
    </source>
</reference>